<reference evidence="1" key="1">
    <citation type="journal article" date="2014" name="Front. Microbiol.">
        <title>High frequency of phylogenetically diverse reductive dehalogenase-homologous genes in deep subseafloor sedimentary metagenomes.</title>
        <authorList>
            <person name="Kawai M."/>
            <person name="Futagami T."/>
            <person name="Toyoda A."/>
            <person name="Takaki Y."/>
            <person name="Nishi S."/>
            <person name="Hori S."/>
            <person name="Arai W."/>
            <person name="Tsubouchi T."/>
            <person name="Morono Y."/>
            <person name="Uchiyama I."/>
            <person name="Ito T."/>
            <person name="Fujiyama A."/>
            <person name="Inagaki F."/>
            <person name="Takami H."/>
        </authorList>
    </citation>
    <scope>NUCLEOTIDE SEQUENCE</scope>
    <source>
        <strain evidence="1">Expedition CK06-06</strain>
    </source>
</reference>
<gene>
    <name evidence="1" type="ORF">S01H4_44255</name>
</gene>
<organism evidence="1">
    <name type="scientific">marine sediment metagenome</name>
    <dbReference type="NCBI Taxonomy" id="412755"/>
    <lineage>
        <taxon>unclassified sequences</taxon>
        <taxon>metagenomes</taxon>
        <taxon>ecological metagenomes</taxon>
    </lineage>
</organism>
<dbReference type="EMBL" id="BART01024519">
    <property type="protein sequence ID" value="GAH04592.1"/>
    <property type="molecule type" value="Genomic_DNA"/>
</dbReference>
<protein>
    <recommendedName>
        <fullName evidence="2">Glycosyltransferase 2-like domain-containing protein</fullName>
    </recommendedName>
</protein>
<evidence type="ECO:0000313" key="1">
    <source>
        <dbReference type="EMBL" id="GAH04592.1"/>
    </source>
</evidence>
<name>X1CAT6_9ZZZZ</name>
<dbReference type="AlphaFoldDB" id="X1CAT6"/>
<dbReference type="InterPro" id="IPR029044">
    <property type="entry name" value="Nucleotide-diphossugar_trans"/>
</dbReference>
<dbReference type="SUPFAM" id="SSF53448">
    <property type="entry name" value="Nucleotide-diphospho-sugar transferases"/>
    <property type="match status" value="1"/>
</dbReference>
<evidence type="ECO:0008006" key="2">
    <source>
        <dbReference type="Google" id="ProtNLM"/>
    </source>
</evidence>
<accession>X1CAT6</accession>
<sequence length="217" mass="25823">MSNDEYYLPYVLESIKGAFERAIIYNVGSEDNTAKIIDWWVDKEKDTECLVRHLPMVTPDVQICFRNSMIAEARTDCYWLLDGDEINDHPSRVPRMALRLQSRHTTQPRTRYGVVRRIEVAPDLKSRYEEERTHHRLYTRDAVWTGTHPGERAFYKQNWKSEIDFKNEVTVLHLHNALRSSKETVALGRRQRKQQRSYHPGKLIYFNLLEEYPILQE</sequence>
<comment type="caution">
    <text evidence="1">The sequence shown here is derived from an EMBL/GenBank/DDBJ whole genome shotgun (WGS) entry which is preliminary data.</text>
</comment>
<dbReference type="Gene3D" id="3.90.550.10">
    <property type="entry name" value="Spore Coat Polysaccharide Biosynthesis Protein SpsA, Chain A"/>
    <property type="match status" value="1"/>
</dbReference>
<proteinExistence type="predicted"/>
<feature type="non-terminal residue" evidence="1">
    <location>
        <position position="217"/>
    </location>
</feature>